<dbReference type="EMBL" id="CP053452">
    <property type="protein sequence ID" value="QJW97361.1"/>
    <property type="molecule type" value="Genomic_DNA"/>
</dbReference>
<dbReference type="InterPro" id="IPR001270">
    <property type="entry name" value="ClpA/B"/>
</dbReference>
<dbReference type="SUPFAM" id="SSF52540">
    <property type="entry name" value="P-loop containing nucleoside triphosphate hydrolases"/>
    <property type="match status" value="1"/>
</dbReference>
<gene>
    <name evidence="2" type="ORF">FTUN_4935</name>
</gene>
<dbReference type="GO" id="GO:0005524">
    <property type="term" value="F:ATP binding"/>
    <property type="evidence" value="ECO:0007669"/>
    <property type="project" value="InterPro"/>
</dbReference>
<dbReference type="InterPro" id="IPR050764">
    <property type="entry name" value="CbbQ/NirQ/NorQ/GpvN"/>
</dbReference>
<organism evidence="2 3">
    <name type="scientific">Frigoriglobus tundricola</name>
    <dbReference type="NCBI Taxonomy" id="2774151"/>
    <lineage>
        <taxon>Bacteria</taxon>
        <taxon>Pseudomonadati</taxon>
        <taxon>Planctomycetota</taxon>
        <taxon>Planctomycetia</taxon>
        <taxon>Gemmatales</taxon>
        <taxon>Gemmataceae</taxon>
        <taxon>Frigoriglobus</taxon>
    </lineage>
</organism>
<dbReference type="InterPro" id="IPR027417">
    <property type="entry name" value="P-loop_NTPase"/>
</dbReference>
<dbReference type="Gene3D" id="3.40.50.300">
    <property type="entry name" value="P-loop containing nucleotide triphosphate hydrolases"/>
    <property type="match status" value="1"/>
</dbReference>
<proteinExistence type="predicted"/>
<accession>A0A6M5YVN0</accession>
<dbReference type="PANTHER" id="PTHR42759:SF1">
    <property type="entry name" value="MAGNESIUM-CHELATASE SUBUNIT CHLD"/>
    <property type="match status" value="1"/>
</dbReference>
<evidence type="ECO:0000259" key="1">
    <source>
        <dbReference type="SMART" id="SM00382"/>
    </source>
</evidence>
<dbReference type="RefSeq" id="WP_171472745.1">
    <property type="nucleotide sequence ID" value="NZ_CP053452.2"/>
</dbReference>
<dbReference type="Proteomes" id="UP000503447">
    <property type="component" value="Chromosome"/>
</dbReference>
<dbReference type="SMART" id="SM00382">
    <property type="entry name" value="AAA"/>
    <property type="match status" value="1"/>
</dbReference>
<evidence type="ECO:0000313" key="2">
    <source>
        <dbReference type="EMBL" id="QJW97361.1"/>
    </source>
</evidence>
<dbReference type="GO" id="GO:0016887">
    <property type="term" value="F:ATP hydrolysis activity"/>
    <property type="evidence" value="ECO:0007669"/>
    <property type="project" value="InterPro"/>
</dbReference>
<name>A0A6M5YVN0_9BACT</name>
<feature type="domain" description="AAA+ ATPase" evidence="1">
    <location>
        <begin position="17"/>
        <end position="152"/>
    </location>
</feature>
<dbReference type="AlphaFoldDB" id="A0A6M5YVN0"/>
<dbReference type="InterPro" id="IPR003593">
    <property type="entry name" value="AAA+_ATPase"/>
</dbReference>
<dbReference type="KEGG" id="ftj:FTUN_4935"/>
<protein>
    <submittedName>
        <fullName evidence="2">ATPase</fullName>
    </submittedName>
</protein>
<dbReference type="Pfam" id="PF07728">
    <property type="entry name" value="AAA_5"/>
    <property type="match status" value="1"/>
</dbReference>
<dbReference type="PRINTS" id="PR00300">
    <property type="entry name" value="CLPPROTEASEA"/>
</dbReference>
<keyword evidence="3" id="KW-1185">Reference proteome</keyword>
<dbReference type="PANTHER" id="PTHR42759">
    <property type="entry name" value="MOXR FAMILY PROTEIN"/>
    <property type="match status" value="1"/>
</dbReference>
<evidence type="ECO:0000313" key="3">
    <source>
        <dbReference type="Proteomes" id="UP000503447"/>
    </source>
</evidence>
<reference evidence="3" key="1">
    <citation type="submission" date="2020-05" db="EMBL/GenBank/DDBJ databases">
        <title>Frigoriglobus tundricola gen. nov., sp. nov., a psychrotolerant cellulolytic planctomycete of the family Gemmataceae with two divergent copies of 16S rRNA gene.</title>
        <authorList>
            <person name="Kulichevskaya I.S."/>
            <person name="Ivanova A.A."/>
            <person name="Naumoff D.G."/>
            <person name="Beletsky A.V."/>
            <person name="Rijpstra W.I.C."/>
            <person name="Sinninghe Damste J.S."/>
            <person name="Mardanov A.V."/>
            <person name="Ravin N.V."/>
            <person name="Dedysh S.N."/>
        </authorList>
    </citation>
    <scope>NUCLEOTIDE SEQUENCE [LARGE SCALE GENOMIC DNA]</scope>
    <source>
        <strain evidence="3">PL17</strain>
    </source>
</reference>
<sequence length="425" mass="46519">MPIGERAAAVLALAYRANRAVLLEGPTGIGKSELVRQVAADLGIGFAVLDLSLLEPPDLIGLPVVEDGRTRYATPSSLPTAGAGLLLLEELNRADRTVQQPALQLLTARRLHEYELPPGWVPFAAINPEDGDYQVTPLDPALRCRFLELKVRADVRAWRDWAERNRLHPAVRRLAAAHDDLLDVIPPRTWTYVSQIVAVMAAGERADDLFLNDALGGYLPSAWVKRLRDELAKESEAASDAADAEVRPLLHRYHTDGSLQAKLRAMRDDGHTDHFHLLARRLLDVVDSAELLRLIDAGAFNFDSFDALLADLPGDLRASVQKAIGEQPAAARLLPLGPEQIADAQYATSARLASVAAWVNDPLKRHRAVILAKAVVRWLDSRSPTDMGILKQKRAAVAGLTAFARQVRDVGRHELDATLARHGIV</sequence>
<dbReference type="InterPro" id="IPR011704">
    <property type="entry name" value="ATPase_dyneun-rel_AAA"/>
</dbReference>